<dbReference type="InterPro" id="IPR005624">
    <property type="entry name" value="PduO/GlcC-like"/>
</dbReference>
<name>A0A916VWX3_9HYPH</name>
<keyword evidence="3" id="KW-1185">Reference proteome</keyword>
<dbReference type="PIRSF" id="PIRSF008757">
    <property type="entry name" value="UCP008757"/>
    <property type="match status" value="1"/>
</dbReference>
<dbReference type="OrthoDB" id="9815315at2"/>
<dbReference type="InterPro" id="IPR038084">
    <property type="entry name" value="PduO/GlcC-like_sf"/>
</dbReference>
<dbReference type="AlphaFoldDB" id="A0A916VWX3"/>
<comment type="similarity">
    <text evidence="1">Belongs to the UPF0303 family.</text>
</comment>
<dbReference type="InterPro" id="IPR010371">
    <property type="entry name" value="YBR137W-like"/>
</dbReference>
<protein>
    <recommendedName>
        <fullName evidence="1">UPF0303 protein GCM10011499_16170</fullName>
    </recommendedName>
</protein>
<dbReference type="PANTHER" id="PTHR28255">
    <property type="match status" value="1"/>
</dbReference>
<dbReference type="NCBIfam" id="NF002696">
    <property type="entry name" value="PRK02487.1-5"/>
    <property type="match status" value="1"/>
</dbReference>
<dbReference type="Pfam" id="PF03928">
    <property type="entry name" value="HbpS-like"/>
    <property type="match status" value="1"/>
</dbReference>
<dbReference type="Gene3D" id="3.30.450.150">
    <property type="entry name" value="Haem-degrading domain"/>
    <property type="match status" value="1"/>
</dbReference>
<evidence type="ECO:0000256" key="1">
    <source>
        <dbReference type="HAMAP-Rule" id="MF_00761"/>
    </source>
</evidence>
<organism evidence="2 3">
    <name type="scientific">Pelagibacterium lentulum</name>
    <dbReference type="NCBI Taxonomy" id="2029865"/>
    <lineage>
        <taxon>Bacteria</taxon>
        <taxon>Pseudomonadati</taxon>
        <taxon>Pseudomonadota</taxon>
        <taxon>Alphaproteobacteria</taxon>
        <taxon>Hyphomicrobiales</taxon>
        <taxon>Devosiaceae</taxon>
        <taxon>Pelagibacterium</taxon>
    </lineage>
</organism>
<reference evidence="2 3" key="1">
    <citation type="journal article" date="2014" name="Int. J. Syst. Evol. Microbiol.">
        <title>Complete genome sequence of Corynebacterium casei LMG S-19264T (=DSM 44701T), isolated from a smear-ripened cheese.</title>
        <authorList>
            <consortium name="US DOE Joint Genome Institute (JGI-PGF)"/>
            <person name="Walter F."/>
            <person name="Albersmeier A."/>
            <person name="Kalinowski J."/>
            <person name="Ruckert C."/>
        </authorList>
    </citation>
    <scope>NUCLEOTIDE SEQUENCE [LARGE SCALE GENOMIC DNA]</scope>
    <source>
        <strain evidence="2 3">CGMCC 1.15896</strain>
    </source>
</reference>
<dbReference type="SUPFAM" id="SSF143744">
    <property type="entry name" value="GlcG-like"/>
    <property type="match status" value="1"/>
</dbReference>
<dbReference type="HAMAP" id="MF_00761">
    <property type="entry name" value="UPF0303"/>
    <property type="match status" value="1"/>
</dbReference>
<gene>
    <name evidence="2" type="ORF">GCM10011499_16170</name>
</gene>
<comment type="caution">
    <text evidence="2">The sequence shown here is derived from an EMBL/GenBank/DDBJ whole genome shotgun (WGS) entry which is preliminary data.</text>
</comment>
<evidence type="ECO:0000313" key="2">
    <source>
        <dbReference type="EMBL" id="GGA47166.1"/>
    </source>
</evidence>
<dbReference type="PANTHER" id="PTHR28255:SF1">
    <property type="entry name" value="UPF0303 PROTEIN YBR137W"/>
    <property type="match status" value="1"/>
</dbReference>
<accession>A0A916VWX3</accession>
<dbReference type="RefSeq" id="WP_127073897.1">
    <property type="nucleotide sequence ID" value="NZ_BMKB01000002.1"/>
</dbReference>
<dbReference type="Proteomes" id="UP000596977">
    <property type="component" value="Unassembled WGS sequence"/>
</dbReference>
<evidence type="ECO:0000313" key="3">
    <source>
        <dbReference type="Proteomes" id="UP000596977"/>
    </source>
</evidence>
<proteinExistence type="inferred from homology"/>
<sequence length="168" mass="18597">MSQHHLASVIAHENDLVFERFDEEIAFEIGSTIRELARAEHLGIVCDIRFWDRQLFYMALPGTSADNPDWVRRKINVVKRFGKSSYRMVLERKATPQNRAFPADSGLSAADYVLAGGGFPIRIKNVGVVGAITVSGVPEHLDHMLVVRGICQHLGINAESYAYDGGSA</sequence>
<dbReference type="EMBL" id="BMKB01000002">
    <property type="protein sequence ID" value="GGA47166.1"/>
    <property type="molecule type" value="Genomic_DNA"/>
</dbReference>